<dbReference type="Pfam" id="PF22680">
    <property type="entry name" value="Glyco_hydro_123_N_2"/>
    <property type="match status" value="1"/>
</dbReference>
<feature type="domain" description="Glycoside hydrolase 123 catalytic" evidence="2">
    <location>
        <begin position="300"/>
        <end position="517"/>
    </location>
</feature>
<dbReference type="InterPro" id="IPR025150">
    <property type="entry name" value="GH123_cat"/>
</dbReference>
<evidence type="ECO:0000313" key="5">
    <source>
        <dbReference type="Proteomes" id="UP000028725"/>
    </source>
</evidence>
<comment type="caution">
    <text evidence="4">The sequence shown here is derived from an EMBL/GenBank/DDBJ whole genome shotgun (WGS) entry which is preliminary data.</text>
</comment>
<name>A0A085WK62_9BACT</name>
<feature type="domain" description="Glycoside hydrolase 123 N-terminal" evidence="3">
    <location>
        <begin position="48"/>
        <end position="168"/>
    </location>
</feature>
<feature type="signal peptide" evidence="1">
    <location>
        <begin position="1"/>
        <end position="22"/>
    </location>
</feature>
<reference evidence="4 5" key="1">
    <citation type="submission" date="2014-04" db="EMBL/GenBank/DDBJ databases">
        <title>Genome assembly of Hyalangium minutum DSM 14724.</title>
        <authorList>
            <person name="Sharma G."/>
            <person name="Subramanian S."/>
        </authorList>
    </citation>
    <scope>NUCLEOTIDE SEQUENCE [LARGE SCALE GENOMIC DNA]</scope>
    <source>
        <strain evidence="4 5">DSM 14724</strain>
    </source>
</reference>
<dbReference type="InterPro" id="IPR053850">
    <property type="entry name" value="Glyco_hydro_123_N_2"/>
</dbReference>
<dbReference type="PATRIC" id="fig|394096.3.peg.3353"/>
<organism evidence="4 5">
    <name type="scientific">Hyalangium minutum</name>
    <dbReference type="NCBI Taxonomy" id="394096"/>
    <lineage>
        <taxon>Bacteria</taxon>
        <taxon>Pseudomonadati</taxon>
        <taxon>Myxococcota</taxon>
        <taxon>Myxococcia</taxon>
        <taxon>Myxococcales</taxon>
        <taxon>Cystobacterineae</taxon>
        <taxon>Archangiaceae</taxon>
        <taxon>Hyalangium</taxon>
    </lineage>
</organism>
<evidence type="ECO:0000313" key="4">
    <source>
        <dbReference type="EMBL" id="KFE68075.1"/>
    </source>
</evidence>
<feature type="chain" id="PRO_5001799794" evidence="1">
    <location>
        <begin position="23"/>
        <end position="568"/>
    </location>
</feature>
<proteinExistence type="predicted"/>
<dbReference type="Proteomes" id="UP000028725">
    <property type="component" value="Unassembled WGS sequence"/>
</dbReference>
<gene>
    <name evidence="4" type="ORF">DB31_7312</name>
</gene>
<keyword evidence="5" id="KW-1185">Reference proteome</keyword>
<dbReference type="STRING" id="394096.DB31_7312"/>
<sequence>MGGMRFFSASLLSVLVAGTVSAAPAVWTEGPLLKVGPSTPAQNLAPARLLAARNEFESFQIVIRGEAPVSGVRAKVGELTGPHGAKIPQSNVRLYREALINVTTPSGAIGAKGRFPDGLIPDVDEVDGQMRSAFPFDIPAGEAHALWVDVLVPLDAPAGLYTGTLQVSADGLDTQVPVELEVLGFTLPSTPTLSTAFRAWPAFVCLAHTGTADCGSPETAIELLSKYARLALDHRISLSNLFVLRRDPQDTGVVLGKNGEDWSGFDTAFSPLLNGTAATQLTGAKLTAVEYGWELSPEALASYGQHARDKGFLDRVFDYTADEPPYGSKWEDIAPRSAIVHAAVPDMRTLVTTNVNAATDNKLADSLDILVPVVNHMDAPFAPFAGNQRPRYEDFTRRGGELWLYQSCMSHGCSFGGAEEGASWPSYMVDVSAPRNRAMQWVDFAYGATGELYYETVLAYDRDPWADQFTFSGNGDGTLLYPGKPSKIGGSSEVPVPSLRLKHIRDGIEDYEYLTLLAKLGDRALAEKLAREVVPTAHRISENPNVILEARRTAGRRIAELSAQAAPG</sequence>
<dbReference type="AlphaFoldDB" id="A0A085WK62"/>
<dbReference type="EMBL" id="JMCB01000006">
    <property type="protein sequence ID" value="KFE68075.1"/>
    <property type="molecule type" value="Genomic_DNA"/>
</dbReference>
<dbReference type="Pfam" id="PF13320">
    <property type="entry name" value="GH123_cat"/>
    <property type="match status" value="1"/>
</dbReference>
<protein>
    <submittedName>
        <fullName evidence="4">Uncharacterized protein</fullName>
    </submittedName>
</protein>
<evidence type="ECO:0000259" key="2">
    <source>
        <dbReference type="Pfam" id="PF13320"/>
    </source>
</evidence>
<keyword evidence="1" id="KW-0732">Signal</keyword>
<accession>A0A085WK62</accession>
<evidence type="ECO:0000259" key="3">
    <source>
        <dbReference type="Pfam" id="PF22680"/>
    </source>
</evidence>
<evidence type="ECO:0000256" key="1">
    <source>
        <dbReference type="SAM" id="SignalP"/>
    </source>
</evidence>